<dbReference type="InterPro" id="IPR001849">
    <property type="entry name" value="PH_domain"/>
</dbReference>
<dbReference type="SMART" id="SM00233">
    <property type="entry name" value="PH"/>
    <property type="match status" value="1"/>
</dbReference>
<accession>A0AAD5E5S6</accession>
<proteinExistence type="predicted"/>
<dbReference type="InterPro" id="IPR001605">
    <property type="entry name" value="PH_dom-spectrin-type"/>
</dbReference>
<dbReference type="AlphaFoldDB" id="A0AAD5E5S6"/>
<dbReference type="PRINTS" id="PR00683">
    <property type="entry name" value="SPECTRINPH"/>
</dbReference>
<dbReference type="GO" id="GO:0005543">
    <property type="term" value="F:phospholipid binding"/>
    <property type="evidence" value="ECO:0007669"/>
    <property type="project" value="InterPro"/>
</dbReference>
<sequence>MTVNTVRLGDDLHLNDRPTYTRCKSNMIDFRRHSGLYKLALSRDVLTGSTTTLSTLDTVPEDMPSLIFDDASSTTASSSSGSMESSPIMDSHRRETLEKLTRRLTLDGSTPHSADNLHPVDLTFRRWSMPSSQPPPAYSPPPACLSRPVLPRPEEGCESLPRYSCSVYKMGYLLVKREMDRPGVKARNRSWRKLYLRLWGTSLALYNSEPIDLQRSPKICSFSMHQADTGLALDYVKRRNVIRLKFMDGPQFLLRSADAIEIVSWVEHLQASANVSSDIDQRKMPKFITLPRRRRRQTDNTLTNSNIRPTAADNHNNPREAWRRSVLDTLARDDQNNQDVEQALI</sequence>
<keyword evidence="4" id="KW-1185">Reference proteome</keyword>
<dbReference type="SUPFAM" id="SSF50729">
    <property type="entry name" value="PH domain-like"/>
    <property type="match status" value="1"/>
</dbReference>
<evidence type="ECO:0000313" key="4">
    <source>
        <dbReference type="Proteomes" id="UP001206595"/>
    </source>
</evidence>
<reference evidence="3" key="1">
    <citation type="submission" date="2021-06" db="EMBL/GenBank/DDBJ databases">
        <authorList>
            <consortium name="DOE Joint Genome Institute"/>
            <person name="Mondo S.J."/>
            <person name="Amses K.R."/>
            <person name="Simmons D.R."/>
            <person name="Longcore J.E."/>
            <person name="Seto K."/>
            <person name="Alves G.H."/>
            <person name="Bonds A.E."/>
            <person name="Quandt C.A."/>
            <person name="Davis W.J."/>
            <person name="Chang Y."/>
            <person name="Letcher P.M."/>
            <person name="Powell M.J."/>
            <person name="Kuo A."/>
            <person name="Labutti K."/>
            <person name="Pangilinan J."/>
            <person name="Andreopoulos W."/>
            <person name="Tritt A."/>
            <person name="Riley R."/>
            <person name="Hundley H."/>
            <person name="Johnson J."/>
            <person name="Lipzen A."/>
            <person name="Barry K."/>
            <person name="Berbee M.L."/>
            <person name="Buchler N.E."/>
            <person name="Grigoriev I.V."/>
            <person name="Spatafora J.W."/>
            <person name="Stajich J.E."/>
            <person name="James T.Y."/>
        </authorList>
    </citation>
    <scope>NUCLEOTIDE SEQUENCE</scope>
    <source>
        <strain evidence="3">AG</strain>
    </source>
</reference>
<dbReference type="GeneID" id="75916305"/>
<dbReference type="EMBL" id="MU620943">
    <property type="protein sequence ID" value="KAI8577257.1"/>
    <property type="molecule type" value="Genomic_DNA"/>
</dbReference>
<dbReference type="Pfam" id="PF15410">
    <property type="entry name" value="PH_9"/>
    <property type="match status" value="1"/>
</dbReference>
<dbReference type="PANTHER" id="PTHR37283:SF1">
    <property type="entry name" value="PH DOMAIN-CONTAINING PROTEIN YHR131C"/>
    <property type="match status" value="1"/>
</dbReference>
<dbReference type="Proteomes" id="UP001206595">
    <property type="component" value="Unassembled WGS sequence"/>
</dbReference>
<feature type="compositionally biased region" description="Polar residues" evidence="1">
    <location>
        <begin position="299"/>
        <end position="308"/>
    </location>
</feature>
<dbReference type="PROSITE" id="PS50003">
    <property type="entry name" value="PH_DOMAIN"/>
    <property type="match status" value="1"/>
</dbReference>
<feature type="compositionally biased region" description="Low complexity" evidence="1">
    <location>
        <begin position="70"/>
        <end position="89"/>
    </location>
</feature>
<name>A0AAD5E5S6_UMBRA</name>
<comment type="caution">
    <text evidence="3">The sequence shown here is derived from an EMBL/GenBank/DDBJ whole genome shotgun (WGS) entry which is preliminary data.</text>
</comment>
<gene>
    <name evidence="3" type="ORF">K450DRAFT_252967</name>
</gene>
<dbReference type="Gene3D" id="2.30.29.30">
    <property type="entry name" value="Pleckstrin-homology domain (PH domain)/Phosphotyrosine-binding domain (PTB)"/>
    <property type="match status" value="1"/>
</dbReference>
<dbReference type="InterPro" id="IPR041681">
    <property type="entry name" value="PH_9"/>
</dbReference>
<dbReference type="PANTHER" id="PTHR37283">
    <property type="entry name" value="PH DOMAIN-CONTAINING PROTEIN YHR131C"/>
    <property type="match status" value="1"/>
</dbReference>
<organism evidence="3 4">
    <name type="scientific">Umbelopsis ramanniana AG</name>
    <dbReference type="NCBI Taxonomy" id="1314678"/>
    <lineage>
        <taxon>Eukaryota</taxon>
        <taxon>Fungi</taxon>
        <taxon>Fungi incertae sedis</taxon>
        <taxon>Mucoromycota</taxon>
        <taxon>Mucoromycotina</taxon>
        <taxon>Umbelopsidomycetes</taxon>
        <taxon>Umbelopsidales</taxon>
        <taxon>Umbelopsidaceae</taxon>
        <taxon>Umbelopsis</taxon>
    </lineage>
</organism>
<evidence type="ECO:0000313" key="3">
    <source>
        <dbReference type="EMBL" id="KAI8577257.1"/>
    </source>
</evidence>
<protein>
    <recommendedName>
        <fullName evidence="2">PH domain-containing protein</fullName>
    </recommendedName>
</protein>
<reference evidence="3" key="2">
    <citation type="journal article" date="2022" name="Proc. Natl. Acad. Sci. U.S.A.">
        <title>Diploid-dominant life cycles characterize the early evolution of Fungi.</title>
        <authorList>
            <person name="Amses K.R."/>
            <person name="Simmons D.R."/>
            <person name="Longcore J.E."/>
            <person name="Mondo S.J."/>
            <person name="Seto K."/>
            <person name="Jeronimo G.H."/>
            <person name="Bonds A.E."/>
            <person name="Quandt C.A."/>
            <person name="Davis W.J."/>
            <person name="Chang Y."/>
            <person name="Federici B.A."/>
            <person name="Kuo A."/>
            <person name="LaButti K."/>
            <person name="Pangilinan J."/>
            <person name="Andreopoulos W."/>
            <person name="Tritt A."/>
            <person name="Riley R."/>
            <person name="Hundley H."/>
            <person name="Johnson J."/>
            <person name="Lipzen A."/>
            <person name="Barry K."/>
            <person name="Lang B.F."/>
            <person name="Cuomo C.A."/>
            <person name="Buchler N.E."/>
            <person name="Grigoriev I.V."/>
            <person name="Spatafora J.W."/>
            <person name="Stajich J.E."/>
            <person name="James T.Y."/>
        </authorList>
    </citation>
    <scope>NUCLEOTIDE SEQUENCE</scope>
    <source>
        <strain evidence="3">AG</strain>
    </source>
</reference>
<evidence type="ECO:0000256" key="1">
    <source>
        <dbReference type="SAM" id="MobiDB-lite"/>
    </source>
</evidence>
<evidence type="ECO:0000259" key="2">
    <source>
        <dbReference type="PROSITE" id="PS50003"/>
    </source>
</evidence>
<feature type="region of interest" description="Disordered" evidence="1">
    <location>
        <begin position="293"/>
        <end position="320"/>
    </location>
</feature>
<feature type="domain" description="PH" evidence="2">
    <location>
        <begin position="166"/>
        <end position="274"/>
    </location>
</feature>
<dbReference type="RefSeq" id="XP_051442261.1">
    <property type="nucleotide sequence ID" value="XM_051590962.1"/>
</dbReference>
<feature type="region of interest" description="Disordered" evidence="1">
    <location>
        <begin position="66"/>
        <end position="92"/>
    </location>
</feature>
<dbReference type="InterPro" id="IPR011993">
    <property type="entry name" value="PH-like_dom_sf"/>
</dbReference>